<keyword evidence="2" id="KW-1277">Toxin-antitoxin system</keyword>
<dbReference type="GO" id="GO:0006401">
    <property type="term" value="P:RNA catabolic process"/>
    <property type="evidence" value="ECO:0007669"/>
    <property type="project" value="InterPro"/>
</dbReference>
<dbReference type="Gene3D" id="3.30.2310.20">
    <property type="entry name" value="RelE-like"/>
    <property type="match status" value="1"/>
</dbReference>
<dbReference type="InterPro" id="IPR009614">
    <property type="entry name" value="YoeB_toxin"/>
</dbReference>
<evidence type="ECO:0000256" key="5">
    <source>
        <dbReference type="ARBA" id="ARBA00022801"/>
    </source>
</evidence>
<evidence type="ECO:0000313" key="8">
    <source>
        <dbReference type="Proteomes" id="UP000593915"/>
    </source>
</evidence>
<dbReference type="Proteomes" id="UP000593915">
    <property type="component" value="Chromosome"/>
</dbReference>
<evidence type="ECO:0000256" key="4">
    <source>
        <dbReference type="ARBA" id="ARBA00022759"/>
    </source>
</evidence>
<evidence type="ECO:0000313" key="7">
    <source>
        <dbReference type="EMBL" id="QOW59875.1"/>
    </source>
</evidence>
<accession>A0A7S6WMG5</accession>
<name>A0A7S6WMG5_9SPIR</name>
<dbReference type="SUPFAM" id="SSF143011">
    <property type="entry name" value="RelE-like"/>
    <property type="match status" value="1"/>
</dbReference>
<evidence type="ECO:0000256" key="1">
    <source>
        <dbReference type="ARBA" id="ARBA00008172"/>
    </source>
</evidence>
<evidence type="ECO:0000256" key="2">
    <source>
        <dbReference type="ARBA" id="ARBA00022649"/>
    </source>
</evidence>
<reference evidence="7 8" key="1">
    <citation type="submission" date="2020-09" db="EMBL/GenBank/DDBJ databases">
        <title>Characterization of Treponema spp. from bovine digital dermatitis in Korea.</title>
        <authorList>
            <person name="Espiritu H.M."/>
            <person name="Cho Y.I."/>
            <person name="Mamuad L."/>
        </authorList>
    </citation>
    <scope>NUCLEOTIDE SEQUENCE [LARGE SCALE GENOMIC DNA]</scope>
    <source>
        <strain evidence="7 8">KS1</strain>
    </source>
</reference>
<dbReference type="GO" id="GO:0004519">
    <property type="term" value="F:endonuclease activity"/>
    <property type="evidence" value="ECO:0007669"/>
    <property type="project" value="UniProtKB-KW"/>
</dbReference>
<evidence type="ECO:0000256" key="6">
    <source>
        <dbReference type="ARBA" id="ARBA00030388"/>
    </source>
</evidence>
<dbReference type="AlphaFoldDB" id="A0A7S6WMG5"/>
<organism evidence="7 8">
    <name type="scientific">Treponema pedis</name>
    <dbReference type="NCBI Taxonomy" id="409322"/>
    <lineage>
        <taxon>Bacteria</taxon>
        <taxon>Pseudomonadati</taxon>
        <taxon>Spirochaetota</taxon>
        <taxon>Spirochaetia</taxon>
        <taxon>Spirochaetales</taxon>
        <taxon>Treponemataceae</taxon>
        <taxon>Treponema</taxon>
    </lineage>
</organism>
<dbReference type="InterPro" id="IPR035093">
    <property type="entry name" value="RelE/ParE_toxin_dom_sf"/>
</dbReference>
<dbReference type="Pfam" id="PF06769">
    <property type="entry name" value="YoeB_toxin"/>
    <property type="match status" value="1"/>
</dbReference>
<protein>
    <recommendedName>
        <fullName evidence="6">Putative mRNA interferase YoeB</fullName>
    </recommendedName>
</protein>
<evidence type="ECO:0000256" key="3">
    <source>
        <dbReference type="ARBA" id="ARBA00022722"/>
    </source>
</evidence>
<dbReference type="PANTHER" id="PTHR38039">
    <property type="entry name" value="TOXIN YOEB"/>
    <property type="match status" value="1"/>
</dbReference>
<sequence>MVKVWSDIAWKDYCEFFNKHQQKLIKTTHDLIKDIERNGVDKGKGQPEPLKYELSGYWSRRIDMANRLVYKVEDNTLYIVQCGTHYHQ</sequence>
<dbReference type="GO" id="GO:0016787">
    <property type="term" value="F:hydrolase activity"/>
    <property type="evidence" value="ECO:0007669"/>
    <property type="project" value="UniProtKB-KW"/>
</dbReference>
<dbReference type="PANTHER" id="PTHR38039:SF1">
    <property type="entry name" value="TOXIN YOEB"/>
    <property type="match status" value="1"/>
</dbReference>
<keyword evidence="4" id="KW-0255">Endonuclease</keyword>
<gene>
    <name evidence="7" type="ORF">IFE08_08360</name>
</gene>
<dbReference type="RefSeq" id="WP_194075516.1">
    <property type="nucleotide sequence ID" value="NZ_CP061839.1"/>
</dbReference>
<proteinExistence type="inferred from homology"/>
<keyword evidence="5" id="KW-0378">Hydrolase</keyword>
<dbReference type="NCBIfam" id="TIGR02116">
    <property type="entry name" value="toxin_Txe_YoeB"/>
    <property type="match status" value="1"/>
</dbReference>
<comment type="similarity">
    <text evidence="1">Belongs to the YoeB family.</text>
</comment>
<dbReference type="EMBL" id="CP061839">
    <property type="protein sequence ID" value="QOW59875.1"/>
    <property type="molecule type" value="Genomic_DNA"/>
</dbReference>
<keyword evidence="3" id="KW-0540">Nuclease</keyword>